<dbReference type="PANTHER" id="PTHR48268:SF2">
    <property type="entry name" value="PROTEIN KNATM"/>
    <property type="match status" value="1"/>
</dbReference>
<feature type="domain" description="KNOX2" evidence="5">
    <location>
        <begin position="83"/>
        <end position="134"/>
    </location>
</feature>
<evidence type="ECO:0000259" key="4">
    <source>
        <dbReference type="SMART" id="SM01255"/>
    </source>
</evidence>
<protein>
    <recommendedName>
        <fullName evidence="8">KNOX2 domain-containing protein</fullName>
    </recommendedName>
</protein>
<evidence type="ECO:0000256" key="1">
    <source>
        <dbReference type="ARBA" id="ARBA00004123"/>
    </source>
</evidence>
<proteinExistence type="predicted"/>
<dbReference type="SMART" id="SM01256">
    <property type="entry name" value="KNOX2"/>
    <property type="match status" value="1"/>
</dbReference>
<sequence>MEDNYNGDDDQNKGVFSVCTESQSDERDVVGEEELEQEVLKRRISGHPLYGLLMENHINCLKVGLGENIGEIGVTGTEKDKLKATAIPTSSDLDQFMEAYCDALNKLKEAMEDPIKETTSFITDMYAQLEDLSASKNTTLTRTPQLEELHARPHLTDYADEN</sequence>
<comment type="subcellular location">
    <subcellularLocation>
        <location evidence="1">Nucleus</location>
    </subcellularLocation>
</comment>
<dbReference type="InterPro" id="IPR053363">
    <property type="entry name" value="Leaf_patterning_domain"/>
</dbReference>
<feature type="region of interest" description="Disordered" evidence="3">
    <location>
        <begin position="1"/>
        <end position="32"/>
    </location>
</feature>
<gene>
    <name evidence="6" type="ORF">CURHAP_LOCUS7354</name>
</gene>
<evidence type="ECO:0000256" key="3">
    <source>
        <dbReference type="SAM" id="MobiDB-lite"/>
    </source>
</evidence>
<dbReference type="AlphaFoldDB" id="A0A6J5TNI5"/>
<dbReference type="Proteomes" id="UP000507222">
    <property type="component" value="Unassembled WGS sequence"/>
</dbReference>
<keyword evidence="2" id="KW-0539">Nucleus</keyword>
<organism evidence="6 7">
    <name type="scientific">Prunus armeniaca</name>
    <name type="common">Apricot</name>
    <name type="synonym">Armeniaca vulgaris</name>
    <dbReference type="NCBI Taxonomy" id="36596"/>
    <lineage>
        <taxon>Eukaryota</taxon>
        <taxon>Viridiplantae</taxon>
        <taxon>Streptophyta</taxon>
        <taxon>Embryophyta</taxon>
        <taxon>Tracheophyta</taxon>
        <taxon>Spermatophyta</taxon>
        <taxon>Magnoliopsida</taxon>
        <taxon>eudicotyledons</taxon>
        <taxon>Gunneridae</taxon>
        <taxon>Pentapetalae</taxon>
        <taxon>rosids</taxon>
        <taxon>fabids</taxon>
        <taxon>Rosales</taxon>
        <taxon>Rosaceae</taxon>
        <taxon>Amygdaloideae</taxon>
        <taxon>Amygdaleae</taxon>
        <taxon>Prunus</taxon>
    </lineage>
</organism>
<dbReference type="PANTHER" id="PTHR48268">
    <property type="entry name" value="HOMEOBOX PROTEIN KNOTTED-1-LIKE 6 ISOFORM X1"/>
    <property type="match status" value="1"/>
</dbReference>
<evidence type="ECO:0000256" key="2">
    <source>
        <dbReference type="ARBA" id="ARBA00023242"/>
    </source>
</evidence>
<dbReference type="GO" id="GO:0003677">
    <property type="term" value="F:DNA binding"/>
    <property type="evidence" value="ECO:0007669"/>
    <property type="project" value="InterPro"/>
</dbReference>
<evidence type="ECO:0000313" key="6">
    <source>
        <dbReference type="EMBL" id="CAB4265252.1"/>
    </source>
</evidence>
<name>A0A6J5TNI5_PRUAR</name>
<evidence type="ECO:0000313" key="7">
    <source>
        <dbReference type="Proteomes" id="UP000507222"/>
    </source>
</evidence>
<dbReference type="EMBL" id="CAEKDK010000001">
    <property type="protein sequence ID" value="CAB4265252.1"/>
    <property type="molecule type" value="Genomic_DNA"/>
</dbReference>
<dbReference type="SMART" id="SM01255">
    <property type="entry name" value="KNOX1"/>
    <property type="match status" value="1"/>
</dbReference>
<reference evidence="6 7" key="1">
    <citation type="submission" date="2020-05" db="EMBL/GenBank/DDBJ databases">
        <authorList>
            <person name="Campoy J."/>
            <person name="Schneeberger K."/>
            <person name="Spophaly S."/>
        </authorList>
    </citation>
    <scope>NUCLEOTIDE SEQUENCE [LARGE SCALE GENOMIC DNA]</scope>
    <source>
        <strain evidence="6">PruArmRojPasFocal</strain>
    </source>
</reference>
<dbReference type="Pfam" id="PF03791">
    <property type="entry name" value="KNOX2"/>
    <property type="match status" value="1"/>
</dbReference>
<dbReference type="InterPro" id="IPR005541">
    <property type="entry name" value="KNOX2"/>
</dbReference>
<dbReference type="Pfam" id="PF03790">
    <property type="entry name" value="KNOX1"/>
    <property type="match status" value="1"/>
</dbReference>
<accession>A0A6J5TNI5</accession>
<dbReference type="InterPro" id="IPR005540">
    <property type="entry name" value="KNOX1"/>
</dbReference>
<feature type="domain" description="KNOX1" evidence="4">
    <location>
        <begin position="38"/>
        <end position="81"/>
    </location>
</feature>
<dbReference type="GO" id="GO:0005634">
    <property type="term" value="C:nucleus"/>
    <property type="evidence" value="ECO:0007669"/>
    <property type="project" value="UniProtKB-SubCell"/>
</dbReference>
<evidence type="ECO:0000259" key="5">
    <source>
        <dbReference type="SMART" id="SM01256"/>
    </source>
</evidence>
<evidence type="ECO:0008006" key="8">
    <source>
        <dbReference type="Google" id="ProtNLM"/>
    </source>
</evidence>